<accession>G0QLI0</accession>
<sequence>MQIDHKIYKWLGNHKIIGISDKIQGVNAKGIYELDINITKQLENGIKIAQLLNKINQNNHSYIGQLTIDKLKDSDNPASRLYNWNLINEAMKKMGISLDQDVKSLIVAGDTQMLAEVIKDLYDYDDNQLETISIPNSANSIQSNPRRKQNKRNNLYEAQRKDQILSQQFKSIVIFLIQNIIYLPIIIVEDNQKTVDLNNLDVNKKLDETSCLLEFFLIAISKFFMLQPKQSASLLANGNKYFAHVIIKGLKGDFNPVEDFFQEIYANISRLMIFIEIEEGNIPILLNTLKPGFLSKNEEVVMWTCRILSKIAFDLTNLELLAPAYSWFCQQMGGLYSCVMCLQRHNNVQDNLVSFILQISRFNLLEVLTVQLRKIIENNREYINFINQLFSSLCYSKSCKEELIRFEIIQFWTDLCFNISENDPLNIKIQDRECSLQLLVNIWKQFPLYIQEGEYLQEKILELLKKGTRDKNQNFQMGCLNKLFDILDFLASDRNPLASLIYKKLTFSLVENHMDITLRDYMLQNFTLTFQKFQTIPTEILLEPLIKQIQISDNKSYFFNICDVEFFQISSQHSKLSLQMGIQLIDLLLKVYFNNLIFAQSVFNSIENIIQRFIKENSFQEYLIKLIVLSLSQLLNSCKGKKNIVKFQKDQKNIFDAIDEQNSVQIINAQKRGLIIQLFKVIIQQKQFSLNSQIKPLIVKLFIDLKNIKIEYKGLLILLNLLDSPESIMREIDFQNQLDNKENVEKGNFQRNYKDKNQQEIAFYDNDITNKIYENNNNQQNQFQEDIINDDYISKNDQKSYQINKNDNLNSKAIMQIELIKQQREIQLLKKKQEEELKNRKKIFNKRLLRRKQQKEIFNQEYIVNQQMKKMEFSKKTHYLYNQKQIKYNQLISKKKKIEIRKAQEFNQKNTTKLLNFYLKNMRIKLINLKMENFLDNQNKNLTQYHIPIYVNFVKKMIYINLQIKMNLVNYQGYQIINQKKQVIQALYLLMILLNIQFN</sequence>
<dbReference type="InParanoid" id="G0QLI0"/>
<dbReference type="InterPro" id="IPR016024">
    <property type="entry name" value="ARM-type_fold"/>
</dbReference>
<protein>
    <recommendedName>
        <fullName evidence="2">Calponin-homology (CH) domain-containing protein</fullName>
    </recommendedName>
</protein>
<dbReference type="SUPFAM" id="SSF47576">
    <property type="entry name" value="Calponin-homology domain, CH-domain"/>
    <property type="match status" value="1"/>
</dbReference>
<keyword evidence="1" id="KW-0175">Coiled coil</keyword>
<dbReference type="eggNOG" id="ENOG502S9N0">
    <property type="taxonomic scope" value="Eukaryota"/>
</dbReference>
<organism evidence="3 4">
    <name type="scientific">Ichthyophthirius multifiliis</name>
    <name type="common">White spot disease agent</name>
    <name type="synonym">Ich</name>
    <dbReference type="NCBI Taxonomy" id="5932"/>
    <lineage>
        <taxon>Eukaryota</taxon>
        <taxon>Sar</taxon>
        <taxon>Alveolata</taxon>
        <taxon>Ciliophora</taxon>
        <taxon>Intramacronucleata</taxon>
        <taxon>Oligohymenophorea</taxon>
        <taxon>Hymenostomatida</taxon>
        <taxon>Ophryoglenina</taxon>
        <taxon>Ichthyophthirius</taxon>
    </lineage>
</organism>
<dbReference type="PROSITE" id="PS50021">
    <property type="entry name" value="CH"/>
    <property type="match status" value="1"/>
</dbReference>
<dbReference type="STRING" id="857967.G0QLI0"/>
<evidence type="ECO:0000313" key="3">
    <source>
        <dbReference type="EMBL" id="EGR33928.1"/>
    </source>
</evidence>
<dbReference type="Proteomes" id="UP000008983">
    <property type="component" value="Unassembled WGS sequence"/>
</dbReference>
<dbReference type="RefSeq" id="XP_004039232.1">
    <property type="nucleotide sequence ID" value="XM_004039184.1"/>
</dbReference>
<dbReference type="GO" id="GO:0005737">
    <property type="term" value="C:cytoplasm"/>
    <property type="evidence" value="ECO:0007669"/>
    <property type="project" value="UniProtKB-ARBA"/>
</dbReference>
<dbReference type="EMBL" id="GL983260">
    <property type="protein sequence ID" value="EGR33928.1"/>
    <property type="molecule type" value="Genomic_DNA"/>
</dbReference>
<feature type="domain" description="Calponin-homology (CH)" evidence="2">
    <location>
        <begin position="1"/>
        <end position="126"/>
    </location>
</feature>
<proteinExistence type="predicted"/>
<keyword evidence="4" id="KW-1185">Reference proteome</keyword>
<evidence type="ECO:0000313" key="4">
    <source>
        <dbReference type="Proteomes" id="UP000008983"/>
    </source>
</evidence>
<dbReference type="OMA" id="EIQINIV"/>
<dbReference type="OrthoDB" id="305343at2759"/>
<dbReference type="GeneID" id="14910116"/>
<gene>
    <name evidence="3" type="ORF">IMG5_030700</name>
</gene>
<dbReference type="InterPro" id="IPR001715">
    <property type="entry name" value="CH_dom"/>
</dbReference>
<dbReference type="InterPro" id="IPR036872">
    <property type="entry name" value="CH_dom_sf"/>
</dbReference>
<dbReference type="InterPro" id="IPR010441">
    <property type="entry name" value="CH_2"/>
</dbReference>
<reference evidence="3 4" key="1">
    <citation type="submission" date="2011-07" db="EMBL/GenBank/DDBJ databases">
        <authorList>
            <person name="Coyne R."/>
            <person name="Brami D."/>
            <person name="Johnson J."/>
            <person name="Hostetler J."/>
            <person name="Hannick L."/>
            <person name="Clark T."/>
            <person name="Cassidy-Hanley D."/>
            <person name="Inman J."/>
        </authorList>
    </citation>
    <scope>NUCLEOTIDE SEQUENCE [LARGE SCALE GENOMIC DNA]</scope>
    <source>
        <strain evidence="3 4">G5</strain>
    </source>
</reference>
<name>G0QLI0_ICHMU</name>
<evidence type="ECO:0000259" key="2">
    <source>
        <dbReference type="PROSITE" id="PS50021"/>
    </source>
</evidence>
<feature type="coiled-coil region" evidence="1">
    <location>
        <begin position="812"/>
        <end position="839"/>
    </location>
</feature>
<dbReference type="AlphaFoldDB" id="G0QLI0"/>
<evidence type="ECO:0000256" key="1">
    <source>
        <dbReference type="SAM" id="Coils"/>
    </source>
</evidence>
<dbReference type="SUPFAM" id="SSF48371">
    <property type="entry name" value="ARM repeat"/>
    <property type="match status" value="1"/>
</dbReference>
<dbReference type="Pfam" id="PF06294">
    <property type="entry name" value="CH_2"/>
    <property type="match status" value="1"/>
</dbReference>